<evidence type="ECO:0000256" key="1">
    <source>
        <dbReference type="SAM" id="MobiDB-lite"/>
    </source>
</evidence>
<comment type="caution">
    <text evidence="3">The sequence shown here is derived from an EMBL/GenBank/DDBJ whole genome shotgun (WGS) entry which is preliminary data.</text>
</comment>
<evidence type="ECO:0000313" key="3">
    <source>
        <dbReference type="EMBL" id="MFC7191330.1"/>
    </source>
</evidence>
<protein>
    <recommendedName>
        <fullName evidence="5">Secreted protein</fullName>
    </recommendedName>
</protein>
<feature type="compositionally biased region" description="Polar residues" evidence="1">
    <location>
        <begin position="48"/>
        <end position="71"/>
    </location>
</feature>
<sequence length="89" mass="10179">MEPITVLLFVCSGCIVILVGLYSTIALSHYVRGDSHSERQRTPWAANRNGTDSNTNETKQRQRPGQRSIDANETEDETNLSEWQWQSQR</sequence>
<accession>A0ABD5YPW0</accession>
<dbReference type="Proteomes" id="UP001596417">
    <property type="component" value="Unassembled WGS sequence"/>
</dbReference>
<keyword evidence="2" id="KW-0472">Membrane</keyword>
<reference evidence="3 4" key="1">
    <citation type="journal article" date="2019" name="Int. J. Syst. Evol. Microbiol.">
        <title>The Global Catalogue of Microorganisms (GCM) 10K type strain sequencing project: providing services to taxonomists for standard genome sequencing and annotation.</title>
        <authorList>
            <consortium name="The Broad Institute Genomics Platform"/>
            <consortium name="The Broad Institute Genome Sequencing Center for Infectious Disease"/>
            <person name="Wu L."/>
            <person name="Ma J."/>
        </authorList>
    </citation>
    <scope>NUCLEOTIDE SEQUENCE [LARGE SCALE GENOMIC DNA]</scope>
    <source>
        <strain evidence="3 4">RDMS1</strain>
    </source>
</reference>
<evidence type="ECO:0000313" key="4">
    <source>
        <dbReference type="Proteomes" id="UP001596417"/>
    </source>
</evidence>
<dbReference type="RefSeq" id="WP_248908918.1">
    <property type="nucleotide sequence ID" value="NZ_CP109979.1"/>
</dbReference>
<dbReference type="GeneID" id="76055322"/>
<organism evidence="3 4">
    <name type="scientific">Halocatena marina</name>
    <dbReference type="NCBI Taxonomy" id="2934937"/>
    <lineage>
        <taxon>Archaea</taxon>
        <taxon>Methanobacteriati</taxon>
        <taxon>Methanobacteriota</taxon>
        <taxon>Stenosarchaea group</taxon>
        <taxon>Halobacteria</taxon>
        <taxon>Halobacteriales</taxon>
        <taxon>Natronomonadaceae</taxon>
        <taxon>Halocatena</taxon>
    </lineage>
</organism>
<dbReference type="EMBL" id="JBHTAX010000001">
    <property type="protein sequence ID" value="MFC7191330.1"/>
    <property type="molecule type" value="Genomic_DNA"/>
</dbReference>
<evidence type="ECO:0000256" key="2">
    <source>
        <dbReference type="SAM" id="Phobius"/>
    </source>
</evidence>
<evidence type="ECO:0008006" key="5">
    <source>
        <dbReference type="Google" id="ProtNLM"/>
    </source>
</evidence>
<name>A0ABD5YPW0_9EURY</name>
<keyword evidence="2" id="KW-1133">Transmembrane helix</keyword>
<gene>
    <name evidence="3" type="ORF">ACFQL7_17005</name>
</gene>
<keyword evidence="4" id="KW-1185">Reference proteome</keyword>
<keyword evidence="2" id="KW-0812">Transmembrane</keyword>
<feature type="region of interest" description="Disordered" evidence="1">
    <location>
        <begin position="32"/>
        <end position="89"/>
    </location>
</feature>
<feature type="transmembrane region" description="Helical" evidence="2">
    <location>
        <begin position="6"/>
        <end position="31"/>
    </location>
</feature>
<dbReference type="AlphaFoldDB" id="A0ABD5YPW0"/>
<feature type="compositionally biased region" description="Polar residues" evidence="1">
    <location>
        <begin position="80"/>
        <end position="89"/>
    </location>
</feature>
<feature type="compositionally biased region" description="Basic and acidic residues" evidence="1">
    <location>
        <begin position="32"/>
        <end position="41"/>
    </location>
</feature>
<proteinExistence type="predicted"/>